<dbReference type="Pfam" id="PF00086">
    <property type="entry name" value="Thyroglobulin_1"/>
    <property type="match status" value="1"/>
</dbReference>
<dbReference type="InterPro" id="IPR036857">
    <property type="entry name" value="Thyroglobulin_1_sf"/>
</dbReference>
<organism evidence="4 5">
    <name type="scientific">Polyplax serrata</name>
    <name type="common">Common mouse louse</name>
    <dbReference type="NCBI Taxonomy" id="468196"/>
    <lineage>
        <taxon>Eukaryota</taxon>
        <taxon>Metazoa</taxon>
        <taxon>Ecdysozoa</taxon>
        <taxon>Arthropoda</taxon>
        <taxon>Hexapoda</taxon>
        <taxon>Insecta</taxon>
        <taxon>Pterygota</taxon>
        <taxon>Neoptera</taxon>
        <taxon>Paraneoptera</taxon>
        <taxon>Psocodea</taxon>
        <taxon>Troctomorpha</taxon>
        <taxon>Phthiraptera</taxon>
        <taxon>Anoplura</taxon>
        <taxon>Polyplacidae</taxon>
        <taxon>Polyplax</taxon>
    </lineage>
</organism>
<comment type="caution">
    <text evidence="4">The sequence shown here is derived from an EMBL/GenBank/DDBJ whole genome shotgun (WGS) entry which is preliminary data.</text>
</comment>
<dbReference type="SUPFAM" id="SSF57610">
    <property type="entry name" value="Thyroglobulin type-1 domain"/>
    <property type="match status" value="1"/>
</dbReference>
<dbReference type="EMBL" id="JAWJWE010000005">
    <property type="protein sequence ID" value="KAK6634331.1"/>
    <property type="molecule type" value="Genomic_DNA"/>
</dbReference>
<evidence type="ECO:0000256" key="2">
    <source>
        <dbReference type="SAM" id="SignalP"/>
    </source>
</evidence>
<reference evidence="4 5" key="1">
    <citation type="submission" date="2023-10" db="EMBL/GenBank/DDBJ databases">
        <title>Genomes of two closely related lineages of the louse Polyplax serrata with different host specificities.</title>
        <authorList>
            <person name="Martinu J."/>
            <person name="Tarabai H."/>
            <person name="Stefka J."/>
            <person name="Hypsa V."/>
        </authorList>
    </citation>
    <scope>NUCLEOTIDE SEQUENCE [LARGE SCALE GENOMIC DNA]</scope>
    <source>
        <strain evidence="4">HR10_N</strain>
    </source>
</reference>
<evidence type="ECO:0000256" key="1">
    <source>
        <dbReference type="ARBA" id="ARBA00023157"/>
    </source>
</evidence>
<gene>
    <name evidence="4" type="ORF">RUM43_011731</name>
</gene>
<dbReference type="Proteomes" id="UP001372834">
    <property type="component" value="Unassembled WGS sequence"/>
</dbReference>
<feature type="chain" id="PRO_5042878843" description="Thyroglobulin type-1 domain-containing protein" evidence="2">
    <location>
        <begin position="19"/>
        <end position="210"/>
    </location>
</feature>
<keyword evidence="1" id="KW-1015">Disulfide bond</keyword>
<feature type="signal peptide" evidence="2">
    <location>
        <begin position="1"/>
        <end position="18"/>
    </location>
</feature>
<sequence length="210" mass="23547">MFLFSVLLLFLFKGATEGNIQDVDLRCTLEYCEVSEKLQESSGKTPEISAPRAASVNHCQKSFANLEPNAKVEFAKKVSRRFFVRHKKREKTPDADFYPGYECDGDMCVCALLVNNQPLKIFGQFPANETQEKHCACSIFAYRAQKTLQQILPFPDILLPVPRCLPNGQFDALQCIDDMCGCVNPATGIWDSSVKKSCNWSFGPGKSKML</sequence>
<evidence type="ECO:0000313" key="5">
    <source>
        <dbReference type="Proteomes" id="UP001372834"/>
    </source>
</evidence>
<feature type="domain" description="Thyroglobulin type-1" evidence="3">
    <location>
        <begin position="159"/>
        <end position="186"/>
    </location>
</feature>
<name>A0AAN8P2M0_POLSC</name>
<protein>
    <recommendedName>
        <fullName evidence="3">Thyroglobulin type-1 domain-containing protein</fullName>
    </recommendedName>
</protein>
<dbReference type="AlphaFoldDB" id="A0AAN8P2M0"/>
<evidence type="ECO:0000313" key="4">
    <source>
        <dbReference type="EMBL" id="KAK6634331.1"/>
    </source>
</evidence>
<keyword evidence="2" id="KW-0732">Signal</keyword>
<evidence type="ECO:0000259" key="3">
    <source>
        <dbReference type="Pfam" id="PF00086"/>
    </source>
</evidence>
<accession>A0AAN8P2M0</accession>
<dbReference type="InterPro" id="IPR000716">
    <property type="entry name" value="Thyroglobulin_1"/>
</dbReference>
<proteinExistence type="predicted"/>